<proteinExistence type="inferred from homology"/>
<evidence type="ECO:0000256" key="12">
    <source>
        <dbReference type="SAM" id="MobiDB-lite"/>
    </source>
</evidence>
<feature type="repeat" description="Cell wall-binding" evidence="11">
    <location>
        <begin position="318"/>
        <end position="337"/>
    </location>
</feature>
<dbReference type="Pfam" id="PF01473">
    <property type="entry name" value="Choline_bind_1"/>
    <property type="match status" value="1"/>
</dbReference>
<dbReference type="EC" id="3.5.1.28" evidence="3"/>
<evidence type="ECO:0000256" key="5">
    <source>
        <dbReference type="ARBA" id="ARBA00022801"/>
    </source>
</evidence>
<comment type="similarity">
    <text evidence="2">Belongs to the N-acetylmuramoyl-L-alanine amidase 2 family.</text>
</comment>
<evidence type="ECO:0000256" key="1">
    <source>
        <dbReference type="ARBA" id="ARBA00001561"/>
    </source>
</evidence>
<feature type="domain" description="N-acetylmuramoyl-L-alanine amidase" evidence="13">
    <location>
        <begin position="14"/>
        <end position="157"/>
    </location>
</feature>
<dbReference type="InterPro" id="IPR036505">
    <property type="entry name" value="Amidase/PGRP_sf"/>
</dbReference>
<dbReference type="Gene3D" id="2.10.270.10">
    <property type="entry name" value="Cholin Binding"/>
    <property type="match status" value="3"/>
</dbReference>
<keyword evidence="4" id="KW-0677">Repeat</keyword>
<evidence type="ECO:0000256" key="8">
    <source>
        <dbReference type="ARBA" id="ARBA00023316"/>
    </source>
</evidence>
<keyword evidence="6" id="KW-0749">Sporulation</keyword>
<feature type="repeat" description="Cell wall-binding" evidence="11">
    <location>
        <begin position="198"/>
        <end position="217"/>
    </location>
</feature>
<reference evidence="14 15" key="1">
    <citation type="submission" date="2024-11" db="EMBL/GenBank/DDBJ databases">
        <authorList>
            <person name="Lucas J.A."/>
        </authorList>
    </citation>
    <scope>NUCLEOTIDE SEQUENCE [LARGE SCALE GENOMIC DNA]</scope>
    <source>
        <strain evidence="14 15">Z 5.4</strain>
    </source>
</reference>
<comment type="catalytic activity">
    <reaction evidence="1">
        <text>Hydrolyzes the link between N-acetylmuramoyl residues and L-amino acid residues in certain cell-wall glycopeptides.</text>
        <dbReference type="EC" id="3.5.1.28"/>
    </reaction>
</comment>
<evidence type="ECO:0000256" key="6">
    <source>
        <dbReference type="ARBA" id="ARBA00022969"/>
    </source>
</evidence>
<name>A0ABW8RE79_9BACI</name>
<keyword evidence="8" id="KW-0961">Cell wall biogenesis/degradation</keyword>
<evidence type="ECO:0000256" key="4">
    <source>
        <dbReference type="ARBA" id="ARBA00022737"/>
    </source>
</evidence>
<dbReference type="PROSITE" id="PS51170">
    <property type="entry name" value="CW"/>
    <property type="match status" value="7"/>
</dbReference>
<dbReference type="InterPro" id="IPR018337">
    <property type="entry name" value="Cell_wall/Cho-bd_repeat"/>
</dbReference>
<dbReference type="EMBL" id="JBJHQH010000006">
    <property type="protein sequence ID" value="MFK9091786.1"/>
    <property type="molecule type" value="Genomic_DNA"/>
</dbReference>
<feature type="region of interest" description="Disordered" evidence="12">
    <location>
        <begin position="380"/>
        <end position="419"/>
    </location>
</feature>
<keyword evidence="15" id="KW-1185">Reference proteome</keyword>
<feature type="repeat" description="Cell wall-binding" evidence="11">
    <location>
        <begin position="218"/>
        <end position="237"/>
    </location>
</feature>
<organism evidence="14 15">
    <name type="scientific">Bacillus salipaludis</name>
    <dbReference type="NCBI Taxonomy" id="2547811"/>
    <lineage>
        <taxon>Bacteria</taxon>
        <taxon>Bacillati</taxon>
        <taxon>Bacillota</taxon>
        <taxon>Bacilli</taxon>
        <taxon>Bacillales</taxon>
        <taxon>Bacillaceae</taxon>
        <taxon>Bacillus</taxon>
    </lineage>
</organism>
<dbReference type="CDD" id="cd06583">
    <property type="entry name" value="PGRP"/>
    <property type="match status" value="1"/>
</dbReference>
<feature type="compositionally biased region" description="Basic and acidic residues" evidence="12">
    <location>
        <begin position="387"/>
        <end position="396"/>
    </location>
</feature>
<accession>A0ABW8RE79</accession>
<comment type="caution">
    <text evidence="14">The sequence shown here is derived from an EMBL/GenBank/DDBJ whole genome shotgun (WGS) entry which is preliminary data.</text>
</comment>
<dbReference type="GO" id="GO:0008745">
    <property type="term" value="F:N-acetylmuramoyl-L-alanine amidase activity"/>
    <property type="evidence" value="ECO:0007669"/>
    <property type="project" value="UniProtKB-EC"/>
</dbReference>
<evidence type="ECO:0000256" key="9">
    <source>
        <dbReference type="ARBA" id="ARBA00030881"/>
    </source>
</evidence>
<dbReference type="SUPFAM" id="SSF55846">
    <property type="entry name" value="N-acetylmuramoyl-L-alanine amidase-like"/>
    <property type="match status" value="1"/>
</dbReference>
<evidence type="ECO:0000256" key="3">
    <source>
        <dbReference type="ARBA" id="ARBA00011901"/>
    </source>
</evidence>
<feature type="repeat" description="Cell wall-binding" evidence="11">
    <location>
        <begin position="278"/>
        <end position="297"/>
    </location>
</feature>
<evidence type="ECO:0000256" key="2">
    <source>
        <dbReference type="ARBA" id="ARBA00007553"/>
    </source>
</evidence>
<dbReference type="Gene3D" id="3.40.80.10">
    <property type="entry name" value="Peptidoglycan recognition protein-like"/>
    <property type="match status" value="1"/>
</dbReference>
<dbReference type="RefSeq" id="WP_406580408.1">
    <property type="nucleotide sequence ID" value="NZ_JBJHQH010000006.1"/>
</dbReference>
<evidence type="ECO:0000313" key="15">
    <source>
        <dbReference type="Proteomes" id="UP001623041"/>
    </source>
</evidence>
<protein>
    <recommendedName>
        <fullName evidence="3">N-acetylmuramoyl-L-alanine amidase</fullName>
        <ecNumber evidence="3">3.5.1.28</ecNumber>
    </recommendedName>
    <alternativeName>
        <fullName evidence="10">Autolysin</fullName>
    </alternativeName>
    <alternativeName>
        <fullName evidence="9">Cell wall hydrolase</fullName>
    </alternativeName>
</protein>
<feature type="repeat" description="Cell wall-binding" evidence="11">
    <location>
        <begin position="178"/>
        <end position="197"/>
    </location>
</feature>
<evidence type="ECO:0000259" key="13">
    <source>
        <dbReference type="SMART" id="SM00644"/>
    </source>
</evidence>
<evidence type="ECO:0000256" key="7">
    <source>
        <dbReference type="ARBA" id="ARBA00023287"/>
    </source>
</evidence>
<dbReference type="PANTHER" id="PTHR30417:SF11">
    <property type="entry name" value="N-ACETYLMURAMOYL-L-ALANINE AMIDASE XLYA"/>
    <property type="match status" value="1"/>
</dbReference>
<dbReference type="InterPro" id="IPR002502">
    <property type="entry name" value="Amidase_domain"/>
</dbReference>
<gene>
    <name evidence="14" type="ORF">ACJEBI_09855</name>
</gene>
<dbReference type="PANTHER" id="PTHR30417">
    <property type="entry name" value="N-ACETYLMURAMOYL-L-ALANINE AMIDASE AMID"/>
    <property type="match status" value="1"/>
</dbReference>
<dbReference type="InterPro" id="IPR051206">
    <property type="entry name" value="NAMLAA_amidase_2"/>
</dbReference>
<dbReference type="SUPFAM" id="SSF69360">
    <property type="entry name" value="Cell wall binding repeat"/>
    <property type="match status" value="2"/>
</dbReference>
<dbReference type="Proteomes" id="UP001623041">
    <property type="component" value="Unassembled WGS sequence"/>
</dbReference>
<evidence type="ECO:0000313" key="14">
    <source>
        <dbReference type="EMBL" id="MFK9091786.1"/>
    </source>
</evidence>
<sequence>MNIIQRLIPASNTSTRPGLTLVPKYITIHETDNTSRGANAEAHARLQERGNDRTASWHVTIDDNKIIQSIPFDEVAWAAGDGRNGPGNRTSIHIEMCVNADGNYDQTVSNTVEVVQYLMSRFTISSEHIVPHKHWTGKNCPKNLLPQWENFINRCQGNNKGWVKKSSQWTFYKNNSKQTGWFKDQGKWYYLDANGVMKTGWVKVDSKWYYLDASGAMQIGWGKIAGEWYYLNGDGVMQTGWVKVNNKWYYLNGDGVMQTGWIKVNNKWYYLNSDGVMQTGWVKVNNKWYYLNSDGVMQTGWVEIDAKRYFLAKDGAMKTGWLKDEAKWYFLKPNGEMAGGWIQDKGKSYYLDTEGTMVTGKQSIDGKEYTFDNNGALLMEEPEPADNVDKGNDEVGKTPVVEDPIQEQDGKITNGEDPV</sequence>
<dbReference type="Pfam" id="PF19127">
    <property type="entry name" value="Choline_bind_3"/>
    <property type="match status" value="4"/>
</dbReference>
<evidence type="ECO:0000256" key="10">
    <source>
        <dbReference type="ARBA" id="ARBA00032390"/>
    </source>
</evidence>
<keyword evidence="5 14" id="KW-0378">Hydrolase</keyword>
<dbReference type="SMART" id="SM00644">
    <property type="entry name" value="Ami_2"/>
    <property type="match status" value="1"/>
</dbReference>
<dbReference type="Pfam" id="PF01510">
    <property type="entry name" value="Amidase_2"/>
    <property type="match status" value="1"/>
</dbReference>
<keyword evidence="7" id="KW-0178">Competence</keyword>
<feature type="repeat" description="Cell wall-binding" evidence="11">
    <location>
        <begin position="238"/>
        <end position="257"/>
    </location>
</feature>
<evidence type="ECO:0000256" key="11">
    <source>
        <dbReference type="PROSITE-ProRule" id="PRU00591"/>
    </source>
</evidence>
<feature type="repeat" description="Cell wall-binding" evidence="11">
    <location>
        <begin position="258"/>
        <end position="277"/>
    </location>
</feature>